<dbReference type="RefSeq" id="WP_272093487.1">
    <property type="nucleotide sequence ID" value="NZ_JAQNDK010000001.1"/>
</dbReference>
<dbReference type="Proteomes" id="UP001217485">
    <property type="component" value="Unassembled WGS sequence"/>
</dbReference>
<organism evidence="1 2">
    <name type="scientific">Sorangium atrum</name>
    <dbReference type="NCBI Taxonomy" id="2995308"/>
    <lineage>
        <taxon>Bacteria</taxon>
        <taxon>Pseudomonadati</taxon>
        <taxon>Myxococcota</taxon>
        <taxon>Polyangia</taxon>
        <taxon>Polyangiales</taxon>
        <taxon>Polyangiaceae</taxon>
        <taxon>Sorangium</taxon>
    </lineage>
</organism>
<sequence>MPPAPSPVDAIHSLISAFGESFAPGDAAPPYEASLDGPRIRLTTSRGVLEEHASEWKRLCGRLWVQTLPDERARALEVLLPTLSDFDGAVWAPMQRLLEADAVASALRTLEASLPDALEALACRCSASFAESIHGEHPFIRGAIPAAQHEAFAKKSALSTVELVKIPLEFLASAMPLERLEALYWLRDALRENPTKVLGIHRLLVQRVVPVCRQGVGLWREGAMGVIERWVTRLVSRAAYPEALPMLDILLAYGVAIPHLLPLRYEALLASNEPAEAERTLLRLRAIADASGHLRSPWVRADSHVDDLCAIASWKAAKVFRQVAEGAHPFAERRLKNEPGPPAVTASEAAEISRGLAAHALELFQRRAAQPSTVAYPPRYDVYIAWARQLAD</sequence>
<dbReference type="EMBL" id="JAQNDK010000001">
    <property type="protein sequence ID" value="MDC0676712.1"/>
    <property type="molecule type" value="Genomic_DNA"/>
</dbReference>
<evidence type="ECO:0000313" key="1">
    <source>
        <dbReference type="EMBL" id="MDC0676712.1"/>
    </source>
</evidence>
<keyword evidence="2" id="KW-1185">Reference proteome</keyword>
<evidence type="ECO:0000313" key="2">
    <source>
        <dbReference type="Proteomes" id="UP001217485"/>
    </source>
</evidence>
<comment type="caution">
    <text evidence="1">The sequence shown here is derived from an EMBL/GenBank/DDBJ whole genome shotgun (WGS) entry which is preliminary data.</text>
</comment>
<gene>
    <name evidence="1" type="ORF">POL72_03100</name>
</gene>
<accession>A0ABT5BRB9</accession>
<protein>
    <submittedName>
        <fullName evidence="1">Uncharacterized protein</fullName>
    </submittedName>
</protein>
<proteinExistence type="predicted"/>
<reference evidence="1 2" key="1">
    <citation type="submission" date="2023-01" db="EMBL/GenBank/DDBJ databases">
        <title>Minimal conservation of predation-associated metabolite biosynthetic gene clusters underscores biosynthetic potential of Myxococcota including descriptions for ten novel species: Archangium lansinium sp. nov., Myxococcus landrumus sp. nov., Nannocystis bai.</title>
        <authorList>
            <person name="Ahearne A."/>
            <person name="Stevens C."/>
            <person name="Dowd S."/>
        </authorList>
    </citation>
    <scope>NUCLEOTIDE SEQUENCE [LARGE SCALE GENOMIC DNA]</scope>
    <source>
        <strain evidence="1 2">WIWO2</strain>
    </source>
</reference>
<name>A0ABT5BRB9_9BACT</name>